<evidence type="ECO:0000313" key="4">
    <source>
        <dbReference type="Proteomes" id="UP000434475"/>
    </source>
</evidence>
<evidence type="ECO:0000313" key="3">
    <source>
        <dbReference type="EMBL" id="QQR07834.1"/>
    </source>
</evidence>
<dbReference type="AlphaFoldDB" id="A0A1V0QC96"/>
<name>A0A1V0QC96_FLAPL</name>
<dbReference type="OrthoDB" id="9760067at2"/>
<accession>A0A1V0QC96</accession>
<dbReference type="InterPro" id="IPR004291">
    <property type="entry name" value="Transposase_IS66_central"/>
</dbReference>
<dbReference type="PANTHER" id="PTHR33678">
    <property type="entry name" value="BLL1576 PROTEIN"/>
    <property type="match status" value="1"/>
</dbReference>
<dbReference type="Pfam" id="PF03050">
    <property type="entry name" value="DDE_Tnp_IS66"/>
    <property type="match status" value="1"/>
</dbReference>
<feature type="domain" description="Transposase IS66 central" evidence="1">
    <location>
        <begin position="1"/>
        <end position="35"/>
    </location>
</feature>
<reference evidence="2 4" key="1">
    <citation type="journal article" date="2019" name="Nat. Med.">
        <title>A library of human gut bacterial isolates paired with longitudinal multiomics data enables mechanistic microbiome research.</title>
        <authorList>
            <person name="Poyet M."/>
            <person name="Groussin M."/>
            <person name="Gibbons S.M."/>
            <person name="Avila-Pacheco J."/>
            <person name="Jiang X."/>
            <person name="Kearney S.M."/>
            <person name="Perrotta A.R."/>
            <person name="Berdy B."/>
            <person name="Zhao S."/>
            <person name="Lieberman T.D."/>
            <person name="Swanson P.K."/>
            <person name="Smith M."/>
            <person name="Roesemann S."/>
            <person name="Alexander J.E."/>
            <person name="Rich S.A."/>
            <person name="Livny J."/>
            <person name="Vlamakis H."/>
            <person name="Clish C."/>
            <person name="Bullock K."/>
            <person name="Deik A."/>
            <person name="Scott J."/>
            <person name="Pierce K.A."/>
            <person name="Xavier R.J."/>
            <person name="Alm E.J."/>
        </authorList>
    </citation>
    <scope>NUCLEOTIDE SEQUENCE [LARGE SCALE GENOMIC DNA]</scope>
    <source>
        <strain evidence="2 4">BIOML-A2</strain>
    </source>
</reference>
<organism evidence="2 4">
    <name type="scientific">Flavonifractor plautii</name>
    <name type="common">Fusobacterium plautii</name>
    <dbReference type="NCBI Taxonomy" id="292800"/>
    <lineage>
        <taxon>Bacteria</taxon>
        <taxon>Bacillati</taxon>
        <taxon>Bacillota</taxon>
        <taxon>Clostridia</taxon>
        <taxon>Eubacteriales</taxon>
        <taxon>Oscillospiraceae</taxon>
        <taxon>Flavonifractor</taxon>
    </lineage>
</organism>
<evidence type="ECO:0000313" key="5">
    <source>
        <dbReference type="Proteomes" id="UP000595792"/>
    </source>
</evidence>
<proteinExistence type="predicted"/>
<gene>
    <name evidence="2" type="ORF">GKE97_27020</name>
    <name evidence="3" type="ORF">I5Q84_18480</name>
</gene>
<dbReference type="EMBL" id="CP065315">
    <property type="protein sequence ID" value="QQR07834.1"/>
    <property type="molecule type" value="Genomic_DNA"/>
</dbReference>
<evidence type="ECO:0000259" key="1">
    <source>
        <dbReference type="Pfam" id="PF03050"/>
    </source>
</evidence>
<dbReference type="EMBL" id="WKPR01000079">
    <property type="protein sequence ID" value="MSB23092.1"/>
    <property type="molecule type" value="Genomic_DNA"/>
</dbReference>
<dbReference type="KEGG" id="fpla:A4U99_18285"/>
<evidence type="ECO:0000313" key="2">
    <source>
        <dbReference type="EMBL" id="MSB23092.1"/>
    </source>
</evidence>
<sequence length="86" mass="9711">MEDDRLEFSNNRAERSIKPFVMGRKDFLFCDTPGGPRSSAVLYSLIETAKETGLGPYRYTQDFIRFHAGGLSGSSRIMIGRKSMIE</sequence>
<dbReference type="PANTHER" id="PTHR33678:SF1">
    <property type="entry name" value="BLL1576 PROTEIN"/>
    <property type="match status" value="1"/>
</dbReference>
<dbReference type="Proteomes" id="UP000595792">
    <property type="component" value="Chromosome"/>
</dbReference>
<dbReference type="InterPro" id="IPR052344">
    <property type="entry name" value="Transposase-related"/>
</dbReference>
<reference evidence="3 5" key="2">
    <citation type="submission" date="2020-11" db="EMBL/GenBank/DDBJ databases">
        <title>Closed and high quality bacterial genomes of the OMM12 community.</title>
        <authorList>
            <person name="Marbouty M."/>
            <person name="Lamy-Besnier Q."/>
            <person name="Debarbieux L."/>
            <person name="Koszul R."/>
        </authorList>
    </citation>
    <scope>NUCLEOTIDE SEQUENCE [LARGE SCALE GENOMIC DNA]</scope>
    <source>
        <strain evidence="3 5">YL31</strain>
    </source>
</reference>
<protein>
    <submittedName>
        <fullName evidence="2">Transposase</fullName>
    </submittedName>
</protein>
<dbReference type="Proteomes" id="UP000434475">
    <property type="component" value="Unassembled WGS sequence"/>
</dbReference>